<evidence type="ECO:0000313" key="3">
    <source>
        <dbReference type="Proteomes" id="UP000095413"/>
    </source>
</evidence>
<dbReference type="Proteomes" id="UP000095413">
    <property type="component" value="Unassembled WGS sequence"/>
</dbReference>
<dbReference type="RefSeq" id="WP_055057038.1">
    <property type="nucleotide sequence ID" value="NZ_CZBA01000031.1"/>
</dbReference>
<proteinExistence type="predicted"/>
<dbReference type="InterPro" id="IPR010982">
    <property type="entry name" value="Lambda_DNA-bd_dom_sf"/>
</dbReference>
<dbReference type="EMBL" id="CZBA01000031">
    <property type="protein sequence ID" value="CUQ02978.1"/>
    <property type="molecule type" value="Genomic_DNA"/>
</dbReference>
<evidence type="ECO:0000259" key="1">
    <source>
        <dbReference type="PROSITE" id="PS50943"/>
    </source>
</evidence>
<reference evidence="2 3" key="1">
    <citation type="submission" date="2015-09" db="EMBL/GenBank/DDBJ databases">
        <authorList>
            <consortium name="Pathogen Informatics"/>
        </authorList>
    </citation>
    <scope>NUCLEOTIDE SEQUENCE [LARGE SCALE GENOMIC DNA]</scope>
    <source>
        <strain evidence="2 3">2789STDY5834921</strain>
    </source>
</reference>
<dbReference type="SUPFAM" id="SSF47413">
    <property type="entry name" value="lambda repressor-like DNA-binding domains"/>
    <property type="match status" value="1"/>
</dbReference>
<sequence>MVRIYLSKLLGERRMSQRELSELTGIRPNTINEWYHEIVVSLRVEHIDRICEVLGCSVDELIEVIPNRNPKTGKHLIVEEHGNRKTGRGQ</sequence>
<dbReference type="Pfam" id="PF13443">
    <property type="entry name" value="HTH_26"/>
    <property type="match status" value="1"/>
</dbReference>
<dbReference type="Gene3D" id="1.10.260.40">
    <property type="entry name" value="lambda repressor-like DNA-binding domains"/>
    <property type="match status" value="1"/>
</dbReference>
<dbReference type="CDD" id="cd00093">
    <property type="entry name" value="HTH_XRE"/>
    <property type="match status" value="1"/>
</dbReference>
<dbReference type="PROSITE" id="PS50943">
    <property type="entry name" value="HTH_CROC1"/>
    <property type="match status" value="1"/>
</dbReference>
<evidence type="ECO:0000313" key="2">
    <source>
        <dbReference type="EMBL" id="CUQ02978.1"/>
    </source>
</evidence>
<feature type="domain" description="HTH cro/C1-type" evidence="1">
    <location>
        <begin position="6"/>
        <end position="61"/>
    </location>
</feature>
<protein>
    <submittedName>
        <fullName evidence="2">Predicted transcriptional regulator</fullName>
    </submittedName>
</protein>
<dbReference type="InterPro" id="IPR001387">
    <property type="entry name" value="Cro/C1-type_HTH"/>
</dbReference>
<dbReference type="OrthoDB" id="9804186at2"/>
<accession>A0A174T4V7</accession>
<name>A0A174T4V7_9FIRM</name>
<organism evidence="2 3">
    <name type="scientific">Blautia obeum</name>
    <dbReference type="NCBI Taxonomy" id="40520"/>
    <lineage>
        <taxon>Bacteria</taxon>
        <taxon>Bacillati</taxon>
        <taxon>Bacillota</taxon>
        <taxon>Clostridia</taxon>
        <taxon>Lachnospirales</taxon>
        <taxon>Lachnospiraceae</taxon>
        <taxon>Blautia</taxon>
    </lineage>
</organism>
<gene>
    <name evidence="2" type="ORF">ERS852533_03473</name>
</gene>
<dbReference type="AlphaFoldDB" id="A0A174T4V7"/>
<dbReference type="SMART" id="SM00530">
    <property type="entry name" value="HTH_XRE"/>
    <property type="match status" value="1"/>
</dbReference>
<dbReference type="GO" id="GO:0003677">
    <property type="term" value="F:DNA binding"/>
    <property type="evidence" value="ECO:0007669"/>
    <property type="project" value="InterPro"/>
</dbReference>